<dbReference type="InterPro" id="IPR047575">
    <property type="entry name" value="Sm"/>
</dbReference>
<dbReference type="CDD" id="cd01723">
    <property type="entry name" value="LSm4"/>
    <property type="match status" value="1"/>
</dbReference>
<sequence>MLPLSLLRTAQAHPVLVELKSGETYNGHLVNCDSWMNIHLREVICTSKDGDRFWRMPEIYIRGNTLKYIRVPEEVIDKVKEEAPKRGDRAPMRGGRGGGRFGGREGGGRGDGGRGGGRGGGGGGRGDRAAGSCLVEHNGVGVAAAALAGVRVAAGATAAGAACAAAVAAAGAIEAGDAAEASSSSTSIAQQSSRTCAVCRVWQYMAAGTAAGSWWGQLQAADAGSGTSCGASWRERMMLPGAFQAAVLLNSHGISSSA</sequence>
<feature type="domain" description="Sm" evidence="10">
    <location>
        <begin position="2"/>
        <end position="75"/>
    </location>
</feature>
<keyword evidence="7" id="KW-0539">Nucleus</keyword>
<feature type="compositionally biased region" description="Basic and acidic residues" evidence="9">
    <location>
        <begin position="80"/>
        <end position="91"/>
    </location>
</feature>
<evidence type="ECO:0000313" key="11">
    <source>
        <dbReference type="EMBL" id="SZX75510.1"/>
    </source>
</evidence>
<dbReference type="GO" id="GO:0003723">
    <property type="term" value="F:RNA binding"/>
    <property type="evidence" value="ECO:0007669"/>
    <property type="project" value="UniProtKB-KW"/>
</dbReference>
<dbReference type="SMART" id="SM00651">
    <property type="entry name" value="Sm"/>
    <property type="match status" value="1"/>
</dbReference>
<dbReference type="PROSITE" id="PS52002">
    <property type="entry name" value="SM"/>
    <property type="match status" value="1"/>
</dbReference>
<dbReference type="Gene3D" id="2.30.30.100">
    <property type="match status" value="1"/>
</dbReference>
<keyword evidence="8" id="KW-0687">Ribonucleoprotein</keyword>
<dbReference type="EMBL" id="FNXT01001234">
    <property type="protein sequence ID" value="SZX75510.1"/>
    <property type="molecule type" value="Genomic_DNA"/>
</dbReference>
<dbReference type="InterPro" id="IPR034101">
    <property type="entry name" value="Lsm4"/>
</dbReference>
<evidence type="ECO:0000256" key="8">
    <source>
        <dbReference type="ARBA" id="ARBA00023274"/>
    </source>
</evidence>
<keyword evidence="5" id="KW-0694">RNA-binding</keyword>
<name>A0A383WE21_TETOB</name>
<evidence type="ECO:0000256" key="5">
    <source>
        <dbReference type="ARBA" id="ARBA00022884"/>
    </source>
</evidence>
<evidence type="ECO:0000259" key="10">
    <source>
        <dbReference type="PROSITE" id="PS52002"/>
    </source>
</evidence>
<reference evidence="11 12" key="1">
    <citation type="submission" date="2016-10" db="EMBL/GenBank/DDBJ databases">
        <authorList>
            <person name="Cai Z."/>
        </authorList>
    </citation>
    <scope>NUCLEOTIDE SEQUENCE [LARGE SCALE GENOMIC DNA]</scope>
</reference>
<dbReference type="SUPFAM" id="SSF50182">
    <property type="entry name" value="Sm-like ribonucleoproteins"/>
    <property type="match status" value="1"/>
</dbReference>
<evidence type="ECO:0000256" key="3">
    <source>
        <dbReference type="ARBA" id="ARBA00022664"/>
    </source>
</evidence>
<evidence type="ECO:0000256" key="7">
    <source>
        <dbReference type="ARBA" id="ARBA00023242"/>
    </source>
</evidence>
<feature type="compositionally biased region" description="Basic and acidic residues" evidence="9">
    <location>
        <begin position="102"/>
        <end position="112"/>
    </location>
</feature>
<gene>
    <name evidence="11" type="ORF">BQ4739_LOCUS15797</name>
</gene>
<dbReference type="PANTHER" id="PTHR23338">
    <property type="entry name" value="SMALL NUCLEAR RIBONUCLEOPROTEIN SM"/>
    <property type="match status" value="1"/>
</dbReference>
<feature type="region of interest" description="Disordered" evidence="9">
    <location>
        <begin position="80"/>
        <end position="127"/>
    </location>
</feature>
<dbReference type="FunFam" id="2.30.30.100:FF:000005">
    <property type="entry name" value="U6 snRNA-associated Sm-like protein LSm4"/>
    <property type="match status" value="1"/>
</dbReference>
<dbReference type="GO" id="GO:0000398">
    <property type="term" value="P:mRNA splicing, via spliceosome"/>
    <property type="evidence" value="ECO:0007669"/>
    <property type="project" value="InterPro"/>
</dbReference>
<dbReference type="Pfam" id="PF01423">
    <property type="entry name" value="LSM"/>
    <property type="match status" value="1"/>
</dbReference>
<keyword evidence="4" id="KW-0747">Spliceosome</keyword>
<keyword evidence="6" id="KW-0508">mRNA splicing</keyword>
<evidence type="ECO:0000256" key="6">
    <source>
        <dbReference type="ARBA" id="ARBA00023187"/>
    </source>
</evidence>
<dbReference type="Proteomes" id="UP000256970">
    <property type="component" value="Unassembled WGS sequence"/>
</dbReference>
<dbReference type="AlphaFoldDB" id="A0A383WE21"/>
<organism evidence="11 12">
    <name type="scientific">Tetradesmus obliquus</name>
    <name type="common">Green alga</name>
    <name type="synonym">Acutodesmus obliquus</name>
    <dbReference type="NCBI Taxonomy" id="3088"/>
    <lineage>
        <taxon>Eukaryota</taxon>
        <taxon>Viridiplantae</taxon>
        <taxon>Chlorophyta</taxon>
        <taxon>core chlorophytes</taxon>
        <taxon>Chlorophyceae</taxon>
        <taxon>CS clade</taxon>
        <taxon>Sphaeropleales</taxon>
        <taxon>Scenedesmaceae</taxon>
        <taxon>Tetradesmus</taxon>
    </lineage>
</organism>
<keyword evidence="12" id="KW-1185">Reference proteome</keyword>
<dbReference type="GO" id="GO:0120115">
    <property type="term" value="C:Lsm2-8 complex"/>
    <property type="evidence" value="ECO:0007669"/>
    <property type="project" value="UniProtKB-ARBA"/>
</dbReference>
<evidence type="ECO:0000256" key="4">
    <source>
        <dbReference type="ARBA" id="ARBA00022728"/>
    </source>
</evidence>
<evidence type="ECO:0000256" key="9">
    <source>
        <dbReference type="SAM" id="MobiDB-lite"/>
    </source>
</evidence>
<dbReference type="GO" id="GO:0000956">
    <property type="term" value="P:nuclear-transcribed mRNA catabolic process"/>
    <property type="evidence" value="ECO:0007669"/>
    <property type="project" value="InterPro"/>
</dbReference>
<feature type="compositionally biased region" description="Gly residues" evidence="9">
    <location>
        <begin position="113"/>
        <end position="124"/>
    </location>
</feature>
<protein>
    <recommendedName>
        <fullName evidence="10">Sm domain-containing protein</fullName>
    </recommendedName>
</protein>
<evidence type="ECO:0000256" key="2">
    <source>
        <dbReference type="ARBA" id="ARBA00006850"/>
    </source>
</evidence>
<dbReference type="STRING" id="3088.A0A383WE21"/>
<accession>A0A383WE21</accession>
<comment type="subcellular location">
    <subcellularLocation>
        <location evidence="1">Nucleus</location>
    </subcellularLocation>
</comment>
<dbReference type="GO" id="GO:0005681">
    <property type="term" value="C:spliceosomal complex"/>
    <property type="evidence" value="ECO:0007669"/>
    <property type="project" value="UniProtKB-KW"/>
</dbReference>
<comment type="similarity">
    <text evidence="2">Belongs to the snRNP Sm proteins family.</text>
</comment>
<dbReference type="InterPro" id="IPR010920">
    <property type="entry name" value="LSM_dom_sf"/>
</dbReference>
<evidence type="ECO:0000313" key="12">
    <source>
        <dbReference type="Proteomes" id="UP000256970"/>
    </source>
</evidence>
<dbReference type="InterPro" id="IPR001163">
    <property type="entry name" value="Sm_dom_euk/arc"/>
</dbReference>
<evidence type="ECO:0000256" key="1">
    <source>
        <dbReference type="ARBA" id="ARBA00004123"/>
    </source>
</evidence>
<proteinExistence type="inferred from homology"/>
<dbReference type="InterPro" id="IPR027141">
    <property type="entry name" value="LSm4/Sm_D1/D3"/>
</dbReference>
<keyword evidence="3" id="KW-0507">mRNA processing</keyword>